<dbReference type="Proteomes" id="UP000287969">
    <property type="component" value="Chromosome"/>
</dbReference>
<dbReference type="KEGG" id="spoa:EQM13_09575"/>
<keyword evidence="3" id="KW-1185">Reference proteome</keyword>
<name>A0A410QCS3_9FIRM</name>
<dbReference type="PROSITE" id="PS51257">
    <property type="entry name" value="PROKAR_LIPOPROTEIN"/>
    <property type="match status" value="1"/>
</dbReference>
<evidence type="ECO:0000313" key="3">
    <source>
        <dbReference type="Proteomes" id="UP000287969"/>
    </source>
</evidence>
<evidence type="ECO:0008006" key="4">
    <source>
        <dbReference type="Google" id="ProtNLM"/>
    </source>
</evidence>
<evidence type="ECO:0000256" key="1">
    <source>
        <dbReference type="SAM" id="SignalP"/>
    </source>
</evidence>
<dbReference type="Gene3D" id="3.90.1010.20">
    <property type="match status" value="2"/>
</dbReference>
<organism evidence="2 3">
    <name type="scientific">Acidilutibacter cellobiosedens</name>
    <dbReference type="NCBI Taxonomy" id="2507161"/>
    <lineage>
        <taxon>Bacteria</taxon>
        <taxon>Bacillati</taxon>
        <taxon>Bacillota</taxon>
        <taxon>Tissierellia</taxon>
        <taxon>Tissierellales</taxon>
        <taxon>Acidilutibacteraceae</taxon>
        <taxon>Acidilutibacter</taxon>
    </lineage>
</organism>
<keyword evidence="1" id="KW-0732">Signal</keyword>
<feature type="chain" id="PRO_5038569160" description="FMN-binding domain-containing protein" evidence="1">
    <location>
        <begin position="23"/>
        <end position="284"/>
    </location>
</feature>
<sequence length="284" mass="31448">MKKFISLSLILALLVFSGCSKGTDNQAANTNKESSSTQELKDGDYLIKMPANDHGIYSLSTMKVENGKITDFDYNEYFSQTGEAKNENNYEYKEGLEVIKNLNQQFTDKKNLDNIDYDAVSGATSTKSSFKDTVGKLLEKAEKGETYSPVYKDGVYEAKASEPNHGWLSQIKIVVKNGTVTGVDFHDVAVEDMDGTKAVLDKDGKPVVGDDNKQKTETVKIKKGDIKSTENYEHLPAFDTITEFQKQIIYNDGVENLKLDAVSGATSTRDTMIELAKEALKQAK</sequence>
<proteinExistence type="predicted"/>
<dbReference type="EMBL" id="CP035282">
    <property type="protein sequence ID" value="QAT61823.1"/>
    <property type="molecule type" value="Genomic_DNA"/>
</dbReference>
<reference evidence="3" key="1">
    <citation type="submission" date="2019-01" db="EMBL/GenBank/DDBJ databases">
        <title>Draft genomes of a novel of Sporanaerobacter strains.</title>
        <authorList>
            <person name="Ma S."/>
        </authorList>
    </citation>
    <scope>NUCLEOTIDE SEQUENCE [LARGE SCALE GENOMIC DNA]</scope>
    <source>
        <strain evidence="3">NJN-17</strain>
    </source>
</reference>
<evidence type="ECO:0000313" key="2">
    <source>
        <dbReference type="EMBL" id="QAT61823.1"/>
    </source>
</evidence>
<dbReference type="AlphaFoldDB" id="A0A410QCS3"/>
<feature type="signal peptide" evidence="1">
    <location>
        <begin position="1"/>
        <end position="22"/>
    </location>
</feature>
<dbReference type="OrthoDB" id="1937675at2"/>
<protein>
    <recommendedName>
        <fullName evidence="4">FMN-binding domain-containing protein</fullName>
    </recommendedName>
</protein>
<dbReference type="RefSeq" id="WP_128752523.1">
    <property type="nucleotide sequence ID" value="NZ_CP035282.1"/>
</dbReference>
<gene>
    <name evidence="2" type="ORF">EQM13_09575</name>
</gene>
<accession>A0A410QCS3</accession>